<gene>
    <name evidence="5" type="ORF">BDZ31_004769</name>
</gene>
<dbReference type="PRINTS" id="PR00909">
    <property type="entry name" value="SPERMDNBNDNG"/>
</dbReference>
<keyword evidence="2" id="KW-0813">Transport</keyword>
<accession>A0A840IMF9</accession>
<dbReference type="PROSITE" id="PS51318">
    <property type="entry name" value="TAT"/>
    <property type="match status" value="1"/>
</dbReference>
<dbReference type="PANTHER" id="PTHR30222">
    <property type="entry name" value="SPERMIDINE/PUTRESCINE-BINDING PERIPLASMIC PROTEIN"/>
    <property type="match status" value="1"/>
</dbReference>
<dbReference type="InterPro" id="IPR006311">
    <property type="entry name" value="TAT_signal"/>
</dbReference>
<name>A0A840IMF9_9ACTN</name>
<dbReference type="SUPFAM" id="SSF53850">
    <property type="entry name" value="Periplasmic binding protein-like II"/>
    <property type="match status" value="1"/>
</dbReference>
<dbReference type="Pfam" id="PF13416">
    <property type="entry name" value="SBP_bac_8"/>
    <property type="match status" value="1"/>
</dbReference>
<dbReference type="GO" id="GO:0042597">
    <property type="term" value="C:periplasmic space"/>
    <property type="evidence" value="ECO:0007669"/>
    <property type="project" value="UniProtKB-SubCell"/>
</dbReference>
<evidence type="ECO:0000313" key="5">
    <source>
        <dbReference type="EMBL" id="MBB4665148.1"/>
    </source>
</evidence>
<dbReference type="EMBL" id="JACHNU010000011">
    <property type="protein sequence ID" value="MBB4665148.1"/>
    <property type="molecule type" value="Genomic_DNA"/>
</dbReference>
<dbReference type="PANTHER" id="PTHR30222:SF17">
    <property type="entry name" value="SPERMIDINE_PUTRESCINE-BINDING PERIPLASMIC PROTEIN"/>
    <property type="match status" value="1"/>
</dbReference>
<comment type="caution">
    <text evidence="5">The sequence shown here is derived from an EMBL/GenBank/DDBJ whole genome shotgun (WGS) entry which is preliminary data.</text>
</comment>
<evidence type="ECO:0000256" key="3">
    <source>
        <dbReference type="ARBA" id="ARBA00022729"/>
    </source>
</evidence>
<proteinExistence type="predicted"/>
<evidence type="ECO:0000313" key="6">
    <source>
        <dbReference type="Proteomes" id="UP000585272"/>
    </source>
</evidence>
<comment type="subcellular location">
    <subcellularLocation>
        <location evidence="1">Periplasm</location>
    </subcellularLocation>
</comment>
<dbReference type="Proteomes" id="UP000585272">
    <property type="component" value="Unassembled WGS sequence"/>
</dbReference>
<dbReference type="GO" id="GO:0019808">
    <property type="term" value="F:polyamine binding"/>
    <property type="evidence" value="ECO:0007669"/>
    <property type="project" value="InterPro"/>
</dbReference>
<protein>
    <submittedName>
        <fullName evidence="5">Spermidine/putrescine transport system substrate-binding protein</fullName>
    </submittedName>
</protein>
<reference evidence="5 6" key="1">
    <citation type="submission" date="2020-08" db="EMBL/GenBank/DDBJ databases">
        <title>Genomic Encyclopedia of Archaeal and Bacterial Type Strains, Phase II (KMG-II): from individual species to whole genera.</title>
        <authorList>
            <person name="Goeker M."/>
        </authorList>
    </citation>
    <scope>NUCLEOTIDE SEQUENCE [LARGE SCALE GENOMIC DNA]</scope>
    <source>
        <strain evidence="5 6">DSM 23288</strain>
    </source>
</reference>
<dbReference type="GO" id="GO:0015846">
    <property type="term" value="P:polyamine transport"/>
    <property type="evidence" value="ECO:0007669"/>
    <property type="project" value="InterPro"/>
</dbReference>
<evidence type="ECO:0000256" key="1">
    <source>
        <dbReference type="ARBA" id="ARBA00004418"/>
    </source>
</evidence>
<sequence length="406" mass="45296">MPDLDPERAERELDRFFAEQRLTRRRFLGRSASAALMAGGLGAVLSACGIDGTAARNLASLQREAASVNHARVELGDWTFSNWPLYIDKAVVKEFDARYGGHCKYVEEINDNNDFYGKVRQQLAAGVPIGRDIVVLTDYMAARWVRFGYVTPIDKGNVPNFGNLVPNLRSINYDPRRQFTLPYQSGAIGLGYDIEQTGGELTSIRDFFDPRWKGRVTMLADPYDCATTVLLGEGIDASRATLDQVLGAIDRIGAANDQGQFRRFTGNDYTTDLTKGNVALAMAYSGDLVQLRSDNPNLRFSYPEEGAMLFTDNMMMPAHVEHAYAAETMMNYLYEPEVAAVVCAWVNYISPVEGIKPILERSDPDIASNELIFPPDDVRERLHSYPSFSTRQEQEMYEAMAKVTGA</sequence>
<dbReference type="CDD" id="cd13590">
    <property type="entry name" value="PBP2_PotD_PotF_like"/>
    <property type="match status" value="1"/>
</dbReference>
<dbReference type="Gene3D" id="3.40.190.10">
    <property type="entry name" value="Periplasmic binding protein-like II"/>
    <property type="match status" value="2"/>
</dbReference>
<evidence type="ECO:0000256" key="4">
    <source>
        <dbReference type="ARBA" id="ARBA00022764"/>
    </source>
</evidence>
<keyword evidence="4" id="KW-0574">Periplasm</keyword>
<dbReference type="InterPro" id="IPR006059">
    <property type="entry name" value="SBP"/>
</dbReference>
<dbReference type="RefSeq" id="WP_183345819.1">
    <property type="nucleotide sequence ID" value="NZ_JACHNU010000011.1"/>
</dbReference>
<organism evidence="5 6">
    <name type="scientific">Conexibacter arvalis</name>
    <dbReference type="NCBI Taxonomy" id="912552"/>
    <lineage>
        <taxon>Bacteria</taxon>
        <taxon>Bacillati</taxon>
        <taxon>Actinomycetota</taxon>
        <taxon>Thermoleophilia</taxon>
        <taxon>Solirubrobacterales</taxon>
        <taxon>Conexibacteraceae</taxon>
        <taxon>Conexibacter</taxon>
    </lineage>
</organism>
<dbReference type="InterPro" id="IPR001188">
    <property type="entry name" value="Sperm_putr-bd"/>
</dbReference>
<evidence type="ECO:0000256" key="2">
    <source>
        <dbReference type="ARBA" id="ARBA00022448"/>
    </source>
</evidence>
<keyword evidence="3" id="KW-0732">Signal</keyword>
<keyword evidence="6" id="KW-1185">Reference proteome</keyword>
<dbReference type="AlphaFoldDB" id="A0A840IMF9"/>